<dbReference type="Proteomes" id="UP001501624">
    <property type="component" value="Unassembled WGS sequence"/>
</dbReference>
<reference evidence="4" key="1">
    <citation type="journal article" date="2019" name="Int. J. Syst. Evol. Microbiol.">
        <title>The Global Catalogue of Microorganisms (GCM) 10K type strain sequencing project: providing services to taxonomists for standard genome sequencing and annotation.</title>
        <authorList>
            <consortium name="The Broad Institute Genomics Platform"/>
            <consortium name="The Broad Institute Genome Sequencing Center for Infectious Disease"/>
            <person name="Wu L."/>
            <person name="Ma J."/>
        </authorList>
    </citation>
    <scope>NUCLEOTIDE SEQUENCE [LARGE SCALE GENOMIC DNA]</scope>
    <source>
        <strain evidence="4">JCM 17017</strain>
    </source>
</reference>
<sequence length="178" mass="18480">MIRRPRRSLPASLSAVALLAASALVATSAIQMLAGRQPLISYDAVAETLHTTRWDSWGALLAGAVAAALGLVLLLAAVLPGSATVIPLDDDGNGLDAGASRRGLRTTLSAAAAGVDGVSRARLAVRRRRVTANVRTDRASAEGLADAVYTALERRIAEISLAAPPALRVRVRSTRSQK</sequence>
<name>A0ABP7HCB2_9PSEU</name>
<evidence type="ECO:0000313" key="3">
    <source>
        <dbReference type="EMBL" id="GAA3788506.1"/>
    </source>
</evidence>
<keyword evidence="1" id="KW-1133">Transmembrane helix</keyword>
<protein>
    <recommendedName>
        <fullName evidence="2">DUF6286 domain-containing protein</fullName>
    </recommendedName>
</protein>
<accession>A0ABP7HCB2</accession>
<proteinExistence type="predicted"/>
<feature type="domain" description="DUF6286" evidence="2">
    <location>
        <begin position="68"/>
        <end position="172"/>
    </location>
</feature>
<evidence type="ECO:0000256" key="1">
    <source>
        <dbReference type="SAM" id="Phobius"/>
    </source>
</evidence>
<dbReference type="Pfam" id="PF19803">
    <property type="entry name" value="DUF6286"/>
    <property type="match status" value="1"/>
</dbReference>
<dbReference type="EMBL" id="BAABCM010000001">
    <property type="protein sequence ID" value="GAA3788506.1"/>
    <property type="molecule type" value="Genomic_DNA"/>
</dbReference>
<comment type="caution">
    <text evidence="3">The sequence shown here is derived from an EMBL/GenBank/DDBJ whole genome shotgun (WGS) entry which is preliminary data.</text>
</comment>
<evidence type="ECO:0000313" key="4">
    <source>
        <dbReference type="Proteomes" id="UP001501624"/>
    </source>
</evidence>
<feature type="transmembrane region" description="Helical" evidence="1">
    <location>
        <begin position="57"/>
        <end position="79"/>
    </location>
</feature>
<keyword evidence="1" id="KW-0812">Transmembrane</keyword>
<keyword evidence="4" id="KW-1185">Reference proteome</keyword>
<dbReference type="InterPro" id="IPR046253">
    <property type="entry name" value="DUF6286"/>
</dbReference>
<organism evidence="3 4">
    <name type="scientific">Amycolatopsis tucumanensis</name>
    <dbReference type="NCBI Taxonomy" id="401106"/>
    <lineage>
        <taxon>Bacteria</taxon>
        <taxon>Bacillati</taxon>
        <taxon>Actinomycetota</taxon>
        <taxon>Actinomycetes</taxon>
        <taxon>Pseudonocardiales</taxon>
        <taxon>Pseudonocardiaceae</taxon>
        <taxon>Amycolatopsis</taxon>
    </lineage>
</organism>
<gene>
    <name evidence="3" type="ORF">GCM10022380_00800</name>
</gene>
<keyword evidence="1" id="KW-0472">Membrane</keyword>
<dbReference type="RefSeq" id="WP_027935556.1">
    <property type="nucleotide sequence ID" value="NZ_BAABCM010000001.1"/>
</dbReference>
<evidence type="ECO:0000259" key="2">
    <source>
        <dbReference type="Pfam" id="PF19803"/>
    </source>
</evidence>